<dbReference type="InterPro" id="IPR036291">
    <property type="entry name" value="NAD(P)-bd_dom_sf"/>
</dbReference>
<evidence type="ECO:0000256" key="4">
    <source>
        <dbReference type="ARBA" id="ARBA00022857"/>
    </source>
</evidence>
<comment type="function">
    <text evidence="9">Catalyzes the reduction of all-trans-retinal to all-trans-retinol in the presence of NADPH.</text>
</comment>
<dbReference type="Proteomes" id="UP000234275">
    <property type="component" value="Unassembled WGS sequence"/>
</dbReference>
<dbReference type="SUPFAM" id="SSF51735">
    <property type="entry name" value="NAD(P)-binding Rossmann-fold domains"/>
    <property type="match status" value="1"/>
</dbReference>
<dbReference type="OrthoDB" id="10253736at2759"/>
<keyword evidence="3" id="KW-0812">Transmembrane</keyword>
<dbReference type="RefSeq" id="XP_024704281.1">
    <property type="nucleotide sequence ID" value="XM_024844213.1"/>
</dbReference>
<dbReference type="PROSITE" id="PS00061">
    <property type="entry name" value="ADH_SHORT"/>
    <property type="match status" value="1"/>
</dbReference>
<comment type="similarity">
    <text evidence="2 12">Belongs to the short-chain dehydrogenases/reductases (SDR) family.</text>
</comment>
<reference evidence="13 14" key="1">
    <citation type="submission" date="2016-12" db="EMBL/GenBank/DDBJ databases">
        <title>The genomes of Aspergillus section Nigri reveals drivers in fungal speciation.</title>
        <authorList>
            <consortium name="DOE Joint Genome Institute"/>
            <person name="Vesth T.C."/>
            <person name="Nybo J."/>
            <person name="Theobald S."/>
            <person name="Brandl J."/>
            <person name="Frisvad J.C."/>
            <person name="Nielsen K.F."/>
            <person name="Lyhne E.K."/>
            <person name="Kogle M.E."/>
            <person name="Kuo A."/>
            <person name="Riley R."/>
            <person name="Clum A."/>
            <person name="Nolan M."/>
            <person name="Lipzen A."/>
            <person name="Salamov A."/>
            <person name="Henrissat B."/>
            <person name="Wiebenga A."/>
            <person name="De Vries R.P."/>
            <person name="Grigoriev I.V."/>
            <person name="Mortensen U.H."/>
            <person name="Andersen M.R."/>
            <person name="Baker S.E."/>
        </authorList>
    </citation>
    <scope>NUCLEOTIDE SEQUENCE [LARGE SCALE GENOMIC DNA]</scope>
    <source>
        <strain evidence="13 14">IBT 23096</strain>
    </source>
</reference>
<evidence type="ECO:0000256" key="9">
    <source>
        <dbReference type="ARBA" id="ARBA00059620"/>
    </source>
</evidence>
<evidence type="ECO:0000256" key="2">
    <source>
        <dbReference type="ARBA" id="ARBA00006484"/>
    </source>
</evidence>
<keyword evidence="5" id="KW-1133">Transmembrane helix</keyword>
<dbReference type="AlphaFoldDB" id="A0A2I2G7X0"/>
<evidence type="ECO:0000256" key="3">
    <source>
        <dbReference type="ARBA" id="ARBA00022692"/>
    </source>
</evidence>
<gene>
    <name evidence="13" type="ORF">P170DRAFT_357328</name>
</gene>
<evidence type="ECO:0000256" key="6">
    <source>
        <dbReference type="ARBA" id="ARBA00023002"/>
    </source>
</evidence>
<dbReference type="InterPro" id="IPR020904">
    <property type="entry name" value="Sc_DH/Rdtase_CS"/>
</dbReference>
<keyword evidence="8" id="KW-0472">Membrane</keyword>
<dbReference type="EMBL" id="MSFO01000004">
    <property type="protein sequence ID" value="PLB48979.1"/>
    <property type="molecule type" value="Genomic_DNA"/>
</dbReference>
<dbReference type="PRINTS" id="PR00080">
    <property type="entry name" value="SDRFAMILY"/>
</dbReference>
<dbReference type="FunFam" id="3.40.50.720:FF:000131">
    <property type="entry name" value="Short-chain dehydrogenase/reductase 3"/>
    <property type="match status" value="1"/>
</dbReference>
<evidence type="ECO:0000256" key="10">
    <source>
        <dbReference type="ARBA" id="ARBA00068717"/>
    </source>
</evidence>
<keyword evidence="14" id="KW-1185">Reference proteome</keyword>
<keyword evidence="6" id="KW-0560">Oxidoreductase</keyword>
<evidence type="ECO:0000256" key="12">
    <source>
        <dbReference type="RuleBase" id="RU000363"/>
    </source>
</evidence>
<dbReference type="PANTHER" id="PTHR24322">
    <property type="entry name" value="PKSB"/>
    <property type="match status" value="1"/>
</dbReference>
<dbReference type="GO" id="GO:0016020">
    <property type="term" value="C:membrane"/>
    <property type="evidence" value="ECO:0007669"/>
    <property type="project" value="UniProtKB-SubCell"/>
</dbReference>
<evidence type="ECO:0000256" key="1">
    <source>
        <dbReference type="ARBA" id="ARBA00004141"/>
    </source>
</evidence>
<dbReference type="GO" id="GO:0044550">
    <property type="term" value="P:secondary metabolite biosynthetic process"/>
    <property type="evidence" value="ECO:0007669"/>
    <property type="project" value="UniProtKB-ARBA"/>
</dbReference>
<dbReference type="InterPro" id="IPR002347">
    <property type="entry name" value="SDR_fam"/>
</dbReference>
<dbReference type="GeneID" id="36551913"/>
<evidence type="ECO:0000256" key="8">
    <source>
        <dbReference type="ARBA" id="ARBA00023136"/>
    </source>
</evidence>
<comment type="caution">
    <text evidence="13">The sequence shown here is derived from an EMBL/GenBank/DDBJ whole genome shotgun (WGS) entry which is preliminary data.</text>
</comment>
<dbReference type="VEuPathDB" id="FungiDB:P170DRAFT_357328"/>
<name>A0A2I2G7X0_9EURO</name>
<dbReference type="Pfam" id="PF00106">
    <property type="entry name" value="adh_short"/>
    <property type="match status" value="1"/>
</dbReference>
<organism evidence="13 14">
    <name type="scientific">Aspergillus steynii IBT 23096</name>
    <dbReference type="NCBI Taxonomy" id="1392250"/>
    <lineage>
        <taxon>Eukaryota</taxon>
        <taxon>Fungi</taxon>
        <taxon>Dikarya</taxon>
        <taxon>Ascomycota</taxon>
        <taxon>Pezizomycotina</taxon>
        <taxon>Eurotiomycetes</taxon>
        <taxon>Eurotiomycetidae</taxon>
        <taxon>Eurotiales</taxon>
        <taxon>Aspergillaceae</taxon>
        <taxon>Aspergillus</taxon>
        <taxon>Aspergillus subgen. Circumdati</taxon>
    </lineage>
</organism>
<dbReference type="STRING" id="1392250.A0A2I2G7X0"/>
<keyword evidence="7" id="KW-0443">Lipid metabolism</keyword>
<accession>A0A2I2G7X0</accession>
<keyword evidence="4" id="KW-0521">NADP</keyword>
<dbReference type="GO" id="GO:0052650">
    <property type="term" value="F:all-trans-retinol dehydrogenase (NADP+) activity"/>
    <property type="evidence" value="ECO:0007669"/>
    <property type="project" value="UniProtKB-ARBA"/>
</dbReference>
<dbReference type="PRINTS" id="PR00081">
    <property type="entry name" value="GDHRDH"/>
</dbReference>
<evidence type="ECO:0000256" key="5">
    <source>
        <dbReference type="ARBA" id="ARBA00022989"/>
    </source>
</evidence>
<protein>
    <recommendedName>
        <fullName evidence="10">Short-chain dehydrogenase/reductase 3</fullName>
    </recommendedName>
    <alternativeName>
        <fullName evidence="11">Retinal short-chain dehydrogenase/reductase 1</fullName>
    </alternativeName>
</protein>
<comment type="subcellular location">
    <subcellularLocation>
        <location evidence="1">Membrane</location>
        <topology evidence="1">Multi-pass membrane protein</topology>
    </subcellularLocation>
</comment>
<dbReference type="Gene3D" id="3.40.50.720">
    <property type="entry name" value="NAD(P)-binding Rossmann-like Domain"/>
    <property type="match status" value="1"/>
</dbReference>
<dbReference type="CDD" id="cd05339">
    <property type="entry name" value="17beta-HSDXI-like_SDR_c"/>
    <property type="match status" value="1"/>
</dbReference>
<evidence type="ECO:0000313" key="13">
    <source>
        <dbReference type="EMBL" id="PLB48979.1"/>
    </source>
</evidence>
<evidence type="ECO:0000313" key="14">
    <source>
        <dbReference type="Proteomes" id="UP000234275"/>
    </source>
</evidence>
<sequence length="309" mass="34204">MRDLVSNVSRIPRPLWAAGLGAIGSLVLFRWTNSYLSKWGLNNHVKDSTWDWEREIVVVTGGSSGIGAKIVSSLAEQNIKVIILDVVDPGEELVDRNVFFYAVDITNVEDLQATANRIRSEHGDPTVLINNAGTGSGRPILKIPAAQAQRVFHVNILSHFSLIREFLPSMVARNHGHIVTMASTASFLTQGANVDYSCTKAAVLSFHEGLSQELRFVYKAPCVRTTIVHPSWVRTAMIQRFLDKGIVNNAAIEPEDVAGAVVNQILSGYWAQIILPASLGWLSLFRGLPSWWQEKMRGWLTESYLKGIN</sequence>
<dbReference type="PANTHER" id="PTHR24322:SF736">
    <property type="entry name" value="RETINOL DEHYDROGENASE 10"/>
    <property type="match status" value="1"/>
</dbReference>
<evidence type="ECO:0000256" key="11">
    <source>
        <dbReference type="ARBA" id="ARBA00082544"/>
    </source>
</evidence>
<evidence type="ECO:0000256" key="7">
    <source>
        <dbReference type="ARBA" id="ARBA00023098"/>
    </source>
</evidence>
<proteinExistence type="inferred from homology"/>